<evidence type="ECO:0000256" key="1">
    <source>
        <dbReference type="ARBA" id="ARBA00022729"/>
    </source>
</evidence>
<accession>A0ABT0RML3</accession>
<evidence type="ECO:0000256" key="2">
    <source>
        <dbReference type="ARBA" id="ARBA00023136"/>
    </source>
</evidence>
<organism evidence="5 6">
    <name type="scientific">Sphingomonas alba</name>
    <dbReference type="NCBI Taxonomy" id="2908208"/>
    <lineage>
        <taxon>Bacteria</taxon>
        <taxon>Pseudomonadati</taxon>
        <taxon>Pseudomonadota</taxon>
        <taxon>Alphaproteobacteria</taxon>
        <taxon>Sphingomonadales</taxon>
        <taxon>Sphingomonadaceae</taxon>
        <taxon>Sphingomonas</taxon>
    </lineage>
</organism>
<evidence type="ECO:0000259" key="4">
    <source>
        <dbReference type="Pfam" id="PF04355"/>
    </source>
</evidence>
<comment type="caution">
    <text evidence="5">The sequence shown here is derived from an EMBL/GenBank/DDBJ whole genome shotgun (WGS) entry which is preliminary data.</text>
</comment>
<dbReference type="PROSITE" id="PS51257">
    <property type="entry name" value="PROKAR_LIPOPROTEIN"/>
    <property type="match status" value="1"/>
</dbReference>
<dbReference type="Gene3D" id="3.30.1450.10">
    <property type="match status" value="1"/>
</dbReference>
<dbReference type="EMBL" id="JAMGBD010000001">
    <property type="protein sequence ID" value="MCL6683886.1"/>
    <property type="molecule type" value="Genomic_DNA"/>
</dbReference>
<dbReference type="Pfam" id="PF04355">
    <property type="entry name" value="BamE"/>
    <property type="match status" value="1"/>
</dbReference>
<keyword evidence="2" id="KW-0472">Membrane</keyword>
<dbReference type="InterPro" id="IPR007450">
    <property type="entry name" value="BamE_dom"/>
</dbReference>
<dbReference type="PANTHER" id="PTHR37482:SF1">
    <property type="entry name" value="OUTER MEMBRANE PROTEIN ASSEMBLY FACTOR BAME"/>
    <property type="match status" value="1"/>
</dbReference>
<dbReference type="InterPro" id="IPR037873">
    <property type="entry name" value="BamE-like"/>
</dbReference>
<keyword evidence="1" id="KW-0732">Signal</keyword>
<dbReference type="Proteomes" id="UP001165363">
    <property type="component" value="Unassembled WGS sequence"/>
</dbReference>
<gene>
    <name evidence="5" type="ORF">LZ536_08225</name>
</gene>
<name>A0ABT0RML3_9SPHN</name>
<dbReference type="RefSeq" id="WP_249848005.1">
    <property type="nucleotide sequence ID" value="NZ_JAMGBD010000001.1"/>
</dbReference>
<sequence length="155" mass="16459">MASKFVSVATALVGVTLLSGCLGIKEHKGYVLDKELASAVQVGVDNKASVEKTLGRPSFTGQFNDSDWFYVSRDTKSVAFRSQKVTDQEVLHVHFDQAGNVAAVNSTGKELVVNISPVDDKTPTLGRKRSFFDELFGNIGALNSGALAPGNAPGQ</sequence>
<reference evidence="5" key="1">
    <citation type="submission" date="2022-05" db="EMBL/GenBank/DDBJ databases">
        <authorList>
            <person name="Jo J.-H."/>
            <person name="Im W.-T."/>
        </authorList>
    </citation>
    <scope>NUCLEOTIDE SEQUENCE</scope>
    <source>
        <strain evidence="5">SE158</strain>
    </source>
</reference>
<keyword evidence="3" id="KW-0998">Cell outer membrane</keyword>
<evidence type="ECO:0000313" key="5">
    <source>
        <dbReference type="EMBL" id="MCL6683886.1"/>
    </source>
</evidence>
<keyword evidence="6" id="KW-1185">Reference proteome</keyword>
<proteinExistence type="predicted"/>
<evidence type="ECO:0000256" key="3">
    <source>
        <dbReference type="ARBA" id="ARBA00023237"/>
    </source>
</evidence>
<dbReference type="PANTHER" id="PTHR37482">
    <property type="entry name" value="OUTER MEMBRANE PROTEIN ASSEMBLY FACTOR BAME"/>
    <property type="match status" value="1"/>
</dbReference>
<dbReference type="InterPro" id="IPR026592">
    <property type="entry name" value="BamE"/>
</dbReference>
<protein>
    <submittedName>
        <fullName evidence="5">Outer membrane protein assembly factor BamE</fullName>
    </submittedName>
</protein>
<feature type="domain" description="Outer membrane protein assembly factor BamE" evidence="4">
    <location>
        <begin position="29"/>
        <end position="103"/>
    </location>
</feature>
<evidence type="ECO:0000313" key="6">
    <source>
        <dbReference type="Proteomes" id="UP001165363"/>
    </source>
</evidence>